<sequence length="71" mass="8256">MLERMMLSSRWRVSRIDLRSSRRHVRHISQGGDKSHEVIALRRCDYTDGCEQIRAQESTAGDDKVVAIWLS</sequence>
<proteinExistence type="predicted"/>
<comment type="caution">
    <text evidence="1">The sequence shown here is derived from an EMBL/GenBank/DDBJ whole genome shotgun (WGS) entry which is preliminary data.</text>
</comment>
<accession>A0AAX6HSH8</accession>
<protein>
    <submittedName>
        <fullName evidence="1">Uncharacterized protein</fullName>
    </submittedName>
</protein>
<reference evidence="1" key="1">
    <citation type="journal article" date="2023" name="GigaByte">
        <title>Genome assembly of the bearded iris, Iris pallida Lam.</title>
        <authorList>
            <person name="Bruccoleri R.E."/>
            <person name="Oakeley E.J."/>
            <person name="Faust A.M.E."/>
            <person name="Altorfer M."/>
            <person name="Dessus-Babus S."/>
            <person name="Burckhardt D."/>
            <person name="Oertli M."/>
            <person name="Naumann U."/>
            <person name="Petersen F."/>
            <person name="Wong J."/>
        </authorList>
    </citation>
    <scope>NUCLEOTIDE SEQUENCE</scope>
    <source>
        <strain evidence="1">GSM-AAB239-AS_SAM_17_03QT</strain>
    </source>
</reference>
<evidence type="ECO:0000313" key="2">
    <source>
        <dbReference type="Proteomes" id="UP001140949"/>
    </source>
</evidence>
<organism evidence="1 2">
    <name type="scientific">Iris pallida</name>
    <name type="common">Sweet iris</name>
    <dbReference type="NCBI Taxonomy" id="29817"/>
    <lineage>
        <taxon>Eukaryota</taxon>
        <taxon>Viridiplantae</taxon>
        <taxon>Streptophyta</taxon>
        <taxon>Embryophyta</taxon>
        <taxon>Tracheophyta</taxon>
        <taxon>Spermatophyta</taxon>
        <taxon>Magnoliopsida</taxon>
        <taxon>Liliopsida</taxon>
        <taxon>Asparagales</taxon>
        <taxon>Iridaceae</taxon>
        <taxon>Iridoideae</taxon>
        <taxon>Irideae</taxon>
        <taxon>Iris</taxon>
    </lineage>
</organism>
<evidence type="ECO:0000313" key="1">
    <source>
        <dbReference type="EMBL" id="KAJ6844009.1"/>
    </source>
</evidence>
<dbReference type="Proteomes" id="UP001140949">
    <property type="component" value="Unassembled WGS sequence"/>
</dbReference>
<reference evidence="1" key="2">
    <citation type="submission" date="2023-04" db="EMBL/GenBank/DDBJ databases">
        <authorList>
            <person name="Bruccoleri R.E."/>
            <person name="Oakeley E.J."/>
            <person name="Faust A.-M."/>
            <person name="Dessus-Babus S."/>
            <person name="Altorfer M."/>
            <person name="Burckhardt D."/>
            <person name="Oertli M."/>
            <person name="Naumann U."/>
            <person name="Petersen F."/>
            <person name="Wong J."/>
        </authorList>
    </citation>
    <scope>NUCLEOTIDE SEQUENCE</scope>
    <source>
        <strain evidence="1">GSM-AAB239-AS_SAM_17_03QT</strain>
        <tissue evidence="1">Leaf</tissue>
    </source>
</reference>
<gene>
    <name evidence="1" type="ORF">M6B38_294555</name>
</gene>
<name>A0AAX6HSH8_IRIPA</name>
<keyword evidence="2" id="KW-1185">Reference proteome</keyword>
<dbReference type="EMBL" id="JANAVB010006798">
    <property type="protein sequence ID" value="KAJ6844009.1"/>
    <property type="molecule type" value="Genomic_DNA"/>
</dbReference>
<dbReference type="AlphaFoldDB" id="A0AAX6HSH8"/>